<organism evidence="1 2">
    <name type="scientific">Cellulophaga baltica 18</name>
    <dbReference type="NCBI Taxonomy" id="1348584"/>
    <lineage>
        <taxon>Bacteria</taxon>
        <taxon>Pseudomonadati</taxon>
        <taxon>Bacteroidota</taxon>
        <taxon>Flavobacteriia</taxon>
        <taxon>Flavobacteriales</taxon>
        <taxon>Flavobacteriaceae</taxon>
        <taxon>Cellulophaga</taxon>
    </lineage>
</organism>
<dbReference type="EMBL" id="CP009976">
    <property type="protein sequence ID" value="AIZ42280.1"/>
    <property type="molecule type" value="Genomic_DNA"/>
</dbReference>
<accession>A0AAU8RIF9</accession>
<sequence>MKYIILFFFIVSCSAQKTSTKASGNKENLTLILSDLHSNIAAPQILVIEEVSSLRTFFATVNKTRKPGLAFPKVDFSKEQIIIYARGENYSTAIPQLRIVDEDSSVVFIECSSQEPLASTEVMASPFAMYRIKKTAKQLQFVKAD</sequence>
<reference evidence="1 2" key="1">
    <citation type="journal article" date="2014" name="Environ. Microbiol.">
        <title>Contrasting genomic patterns and infection strategies of two co-existing Bacteroidetes podovirus genera.</title>
        <authorList>
            <person name="Holmfeldt K."/>
            <person name="Howard-Varona C."/>
            <person name="Solonenko N."/>
            <person name="Sullivan M.B."/>
        </authorList>
    </citation>
    <scope>NUCLEOTIDE SEQUENCE [LARGE SCALE GENOMIC DNA]</scope>
    <source>
        <strain evidence="1 2">18</strain>
    </source>
</reference>
<dbReference type="RefSeq" id="WP_029446066.1">
    <property type="nucleotide sequence ID" value="NZ_CP009976.1"/>
</dbReference>
<protein>
    <recommendedName>
        <fullName evidence="3">PrcB C-terminal domain-containing protein</fullName>
    </recommendedName>
</protein>
<gene>
    <name evidence="1" type="ORF">M666_12195</name>
</gene>
<evidence type="ECO:0008006" key="3">
    <source>
        <dbReference type="Google" id="ProtNLM"/>
    </source>
</evidence>
<proteinExistence type="predicted"/>
<name>A0AAU8RIF9_9FLAO</name>
<dbReference type="AlphaFoldDB" id="A0AAU8RIF9"/>
<dbReference type="GeneID" id="78061502"/>
<dbReference type="Proteomes" id="UP000030786">
    <property type="component" value="Chromosome"/>
</dbReference>
<evidence type="ECO:0000313" key="2">
    <source>
        <dbReference type="Proteomes" id="UP000030786"/>
    </source>
</evidence>
<dbReference type="KEGG" id="cbat:M666_12195"/>
<evidence type="ECO:0000313" key="1">
    <source>
        <dbReference type="EMBL" id="AIZ42280.1"/>
    </source>
</evidence>